<keyword evidence="2" id="KW-1185">Reference proteome</keyword>
<evidence type="ECO:0000313" key="1">
    <source>
        <dbReference type="EMBL" id="QCD89401.1"/>
    </source>
</evidence>
<gene>
    <name evidence="1" type="ORF">DEO72_LG4g345</name>
</gene>
<proteinExistence type="predicted"/>
<reference evidence="1 2" key="1">
    <citation type="submission" date="2019-04" db="EMBL/GenBank/DDBJ databases">
        <title>An improved genome assembly and genetic linkage map for asparagus bean, Vigna unguiculata ssp. sesquipedialis.</title>
        <authorList>
            <person name="Xia Q."/>
            <person name="Zhang R."/>
            <person name="Dong Y."/>
        </authorList>
    </citation>
    <scope>NUCLEOTIDE SEQUENCE [LARGE SCALE GENOMIC DNA]</scope>
    <source>
        <tissue evidence="1">Leaf</tissue>
    </source>
</reference>
<protein>
    <submittedName>
        <fullName evidence="1">Uncharacterized protein</fullName>
    </submittedName>
</protein>
<name>A0A4D6LLD5_VIGUN</name>
<sequence>MFVRPIAKAGLMMRRFKQSLHGTVNREGLDYFVQMKGTIYVDLVKVFYVNAHIEDGLLVSRIKGVDIVLDNNVWSSIARFKLGGSTPHMGMLGDELMEDEEENFKSINIDMSHATARVKTKNEFERCPKTLKEQSSNIPSQI</sequence>
<dbReference type="EMBL" id="CP039348">
    <property type="protein sequence ID" value="QCD89401.1"/>
    <property type="molecule type" value="Genomic_DNA"/>
</dbReference>
<accession>A0A4D6LLD5</accession>
<evidence type="ECO:0000313" key="2">
    <source>
        <dbReference type="Proteomes" id="UP000501690"/>
    </source>
</evidence>
<dbReference type="AlphaFoldDB" id="A0A4D6LLD5"/>
<dbReference type="Proteomes" id="UP000501690">
    <property type="component" value="Linkage Group LG4"/>
</dbReference>
<organism evidence="1 2">
    <name type="scientific">Vigna unguiculata</name>
    <name type="common">Cowpea</name>
    <dbReference type="NCBI Taxonomy" id="3917"/>
    <lineage>
        <taxon>Eukaryota</taxon>
        <taxon>Viridiplantae</taxon>
        <taxon>Streptophyta</taxon>
        <taxon>Embryophyta</taxon>
        <taxon>Tracheophyta</taxon>
        <taxon>Spermatophyta</taxon>
        <taxon>Magnoliopsida</taxon>
        <taxon>eudicotyledons</taxon>
        <taxon>Gunneridae</taxon>
        <taxon>Pentapetalae</taxon>
        <taxon>rosids</taxon>
        <taxon>fabids</taxon>
        <taxon>Fabales</taxon>
        <taxon>Fabaceae</taxon>
        <taxon>Papilionoideae</taxon>
        <taxon>50 kb inversion clade</taxon>
        <taxon>NPAAA clade</taxon>
        <taxon>indigoferoid/millettioid clade</taxon>
        <taxon>Phaseoleae</taxon>
        <taxon>Vigna</taxon>
    </lineage>
</organism>